<name>R0KU06_NOSB1</name>
<keyword evidence="2" id="KW-1185">Reference proteome</keyword>
<protein>
    <submittedName>
        <fullName evidence="1">Uncharacterized protein</fullName>
    </submittedName>
</protein>
<dbReference type="AlphaFoldDB" id="R0KU06"/>
<organism evidence="1 2">
    <name type="scientific">Nosema bombycis (strain CQ1 / CVCC 102059)</name>
    <name type="common">Microsporidian parasite</name>
    <name type="synonym">Pebrine of silkworm</name>
    <dbReference type="NCBI Taxonomy" id="578461"/>
    <lineage>
        <taxon>Eukaryota</taxon>
        <taxon>Fungi</taxon>
        <taxon>Fungi incertae sedis</taxon>
        <taxon>Microsporidia</taxon>
        <taxon>Nosematidae</taxon>
        <taxon>Nosema</taxon>
    </lineage>
</organism>
<evidence type="ECO:0000313" key="2">
    <source>
        <dbReference type="Proteomes" id="UP000016927"/>
    </source>
</evidence>
<accession>R0KU06</accession>
<sequence>MIIKGHLPFDETILDTLDDWDLYDYALKHKINLKMRDTVNYEYYLAHKNQSNCNLITKIKNYKELEYLSKLTNTTSHEDYVTDCILNFINYGFNLEKAKEILNELEKYQNNNMYNDKFNILKVLLSHLISSKDTQLLIFALFLTYKYRKSFTSNYEISLIHLFLCRFFLFHKEVSKLFNEFNIKNNQFYSLFFIWSDLVIVLDLKDKSKEEEYSKLIKENINTVEKTLKHFIEKDKIGHAVSLIKVHKKLKNEIVYKEIIYIKRLFFFSGFG</sequence>
<dbReference type="OrthoDB" id="2195759at2759"/>
<proteinExistence type="predicted"/>
<gene>
    <name evidence="1" type="ORF">NBO_31gi001</name>
</gene>
<dbReference type="HOGENOM" id="CLU_1023412_0_0_1"/>
<evidence type="ECO:0000313" key="1">
    <source>
        <dbReference type="EMBL" id="EOB14286.1"/>
    </source>
</evidence>
<dbReference type="VEuPathDB" id="MicrosporidiaDB:NBO_31gi001"/>
<reference evidence="1 2" key="1">
    <citation type="journal article" date="2013" name="BMC Genomics">
        <title>Comparative genomics of parasitic silkworm microsporidia reveal an association between genome expansion and host adaptation.</title>
        <authorList>
            <person name="Pan G."/>
            <person name="Xu J."/>
            <person name="Li T."/>
            <person name="Xia Q."/>
            <person name="Liu S.L."/>
            <person name="Zhang G."/>
            <person name="Li S."/>
            <person name="Li C."/>
            <person name="Liu H."/>
            <person name="Yang L."/>
            <person name="Liu T."/>
            <person name="Zhang X."/>
            <person name="Wu Z."/>
            <person name="Fan W."/>
            <person name="Dang X."/>
            <person name="Xiang H."/>
            <person name="Tao M."/>
            <person name="Li Y."/>
            <person name="Hu J."/>
            <person name="Li Z."/>
            <person name="Lin L."/>
            <person name="Luo J."/>
            <person name="Geng L."/>
            <person name="Wang L."/>
            <person name="Long M."/>
            <person name="Wan Y."/>
            <person name="He N."/>
            <person name="Zhang Z."/>
            <person name="Lu C."/>
            <person name="Keeling P.J."/>
            <person name="Wang J."/>
            <person name="Xiang Z."/>
            <person name="Zhou Z."/>
        </authorList>
    </citation>
    <scope>NUCLEOTIDE SEQUENCE [LARGE SCALE GENOMIC DNA]</scope>
    <source>
        <strain evidence="2">CQ1 / CVCC 102059</strain>
    </source>
</reference>
<dbReference type="EMBL" id="KB908939">
    <property type="protein sequence ID" value="EOB14286.1"/>
    <property type="molecule type" value="Genomic_DNA"/>
</dbReference>
<dbReference type="Proteomes" id="UP000016927">
    <property type="component" value="Unassembled WGS sequence"/>
</dbReference>